<reference evidence="1 2" key="1">
    <citation type="journal article" date="2014" name="Genome Announc.">
        <title>Genome Sequence of Bacillus simplex Strain P558, Isolated from a Human Fecal Sample.</title>
        <authorList>
            <person name="Croce O."/>
            <person name="Hugon P."/>
            <person name="Lagier J.C."/>
            <person name="Bibi F."/>
            <person name="Robert C."/>
            <person name="Azhar E.I."/>
            <person name="Raoult D."/>
            <person name="Fournier P.E."/>
        </authorList>
    </citation>
    <scope>NUCLEOTIDE SEQUENCE [LARGE SCALE GENOMIC DNA]</scope>
    <source>
        <strain evidence="1 2">P558</strain>
    </source>
</reference>
<accession>A0AAN2PCF5</accession>
<evidence type="ECO:0000313" key="1">
    <source>
        <dbReference type="EMBL" id="CEG30037.1"/>
    </source>
</evidence>
<dbReference type="AlphaFoldDB" id="A0AAN2PCF5"/>
<evidence type="ECO:0000313" key="2">
    <source>
        <dbReference type="Proteomes" id="UP000182110"/>
    </source>
</evidence>
<protein>
    <submittedName>
        <fullName evidence="1">Uncharacterized protein</fullName>
    </submittedName>
</protein>
<gene>
    <name evidence="1" type="ORF">BN1180_00132</name>
</gene>
<dbReference type="Proteomes" id="UP000182110">
    <property type="component" value="Unassembled WGS sequence"/>
</dbReference>
<organism evidence="1 2">
    <name type="scientific">Peribacillus simplex</name>
    <dbReference type="NCBI Taxonomy" id="1478"/>
    <lineage>
        <taxon>Bacteria</taxon>
        <taxon>Bacillati</taxon>
        <taxon>Bacillota</taxon>
        <taxon>Bacilli</taxon>
        <taxon>Bacillales</taxon>
        <taxon>Bacillaceae</taxon>
        <taxon>Peribacillus</taxon>
    </lineage>
</organism>
<sequence length="202" mass="23764">MLVVDQVKEFKISYDAELQTLNDQFEATSQRLEDLTLEERFIQEQELVKAIEKRVLSGDMTEEKALRRKLEKIQSEKLTLAEEVTVLGAVIPRFKQEKFEAIKELTRLFQEEKRMVEDTAYKRMMKDKKVYEESIIKEAESLHQYRKADVDLQLIEYEAGQRQSIFSDLVVRSAAIETDAYRFGGVYLPLEMKDIIRLIKNC</sequence>
<name>A0AAN2PCF5_9BACI</name>
<keyword evidence="2" id="KW-1185">Reference proteome</keyword>
<comment type="caution">
    <text evidence="1">The sequence shown here is derived from an EMBL/GenBank/DDBJ whole genome shotgun (WGS) entry which is preliminary data.</text>
</comment>
<dbReference type="EMBL" id="CCXW01000001">
    <property type="protein sequence ID" value="CEG30037.1"/>
    <property type="molecule type" value="Genomic_DNA"/>
</dbReference>
<proteinExistence type="predicted"/>
<dbReference type="RefSeq" id="WP_072272195.1">
    <property type="nucleotide sequence ID" value="NZ_CCXW01000001.1"/>
</dbReference>